<accession>A0A9N9B546</accession>
<keyword evidence="2" id="KW-1185">Reference proteome</keyword>
<sequence>MAGHRFPNGMPAPSRAHLFLARLLGGSMTFWILYRGRQDMPVVLHLKHPWDHDGHHDSDSSHH</sequence>
<dbReference type="PANTHER" id="PTHR36987">
    <property type="entry name" value="NADH DEHYDROGENASE [UBIQUINONE] 1 BETA SUBCOMPLEX SUBUNIT 2-LIKE"/>
    <property type="match status" value="1"/>
</dbReference>
<proteinExistence type="predicted"/>
<protein>
    <submittedName>
        <fullName evidence="1">11058_t:CDS:1</fullName>
    </submittedName>
</protein>
<dbReference type="GO" id="GO:0005743">
    <property type="term" value="C:mitochondrial inner membrane"/>
    <property type="evidence" value="ECO:0007669"/>
    <property type="project" value="InterPro"/>
</dbReference>
<dbReference type="AlphaFoldDB" id="A0A9N9B546"/>
<dbReference type="GO" id="GO:0045271">
    <property type="term" value="C:respiratory chain complex I"/>
    <property type="evidence" value="ECO:0007669"/>
    <property type="project" value="InterPro"/>
</dbReference>
<dbReference type="OrthoDB" id="531564at2759"/>
<name>A0A9N9B546_9GLOM</name>
<evidence type="ECO:0000313" key="2">
    <source>
        <dbReference type="Proteomes" id="UP000789572"/>
    </source>
</evidence>
<dbReference type="EMBL" id="CAJVPJ010000712">
    <property type="protein sequence ID" value="CAG8551095.1"/>
    <property type="molecule type" value="Genomic_DNA"/>
</dbReference>
<dbReference type="InterPro" id="IPR044980">
    <property type="entry name" value="NDUFB2_plant/fungi"/>
</dbReference>
<organism evidence="1 2">
    <name type="scientific">Paraglomus occultum</name>
    <dbReference type="NCBI Taxonomy" id="144539"/>
    <lineage>
        <taxon>Eukaryota</taxon>
        <taxon>Fungi</taxon>
        <taxon>Fungi incertae sedis</taxon>
        <taxon>Mucoromycota</taxon>
        <taxon>Glomeromycotina</taxon>
        <taxon>Glomeromycetes</taxon>
        <taxon>Paraglomerales</taxon>
        <taxon>Paraglomeraceae</taxon>
        <taxon>Paraglomus</taxon>
    </lineage>
</organism>
<gene>
    <name evidence="1" type="ORF">POCULU_LOCUS5024</name>
</gene>
<dbReference type="PANTHER" id="PTHR36987:SF1">
    <property type="entry name" value="NADH DEHYDROGENASE [UBIQUINONE] 1 BETA SUBCOMPLEX SUBUNIT 2"/>
    <property type="match status" value="1"/>
</dbReference>
<comment type="caution">
    <text evidence="1">The sequence shown here is derived from an EMBL/GenBank/DDBJ whole genome shotgun (WGS) entry which is preliminary data.</text>
</comment>
<dbReference type="Proteomes" id="UP000789572">
    <property type="component" value="Unassembled WGS sequence"/>
</dbReference>
<reference evidence="1" key="1">
    <citation type="submission" date="2021-06" db="EMBL/GenBank/DDBJ databases">
        <authorList>
            <person name="Kallberg Y."/>
            <person name="Tangrot J."/>
            <person name="Rosling A."/>
        </authorList>
    </citation>
    <scope>NUCLEOTIDE SEQUENCE</scope>
    <source>
        <strain evidence="1">IA702</strain>
    </source>
</reference>
<evidence type="ECO:0000313" key="1">
    <source>
        <dbReference type="EMBL" id="CAG8551095.1"/>
    </source>
</evidence>